<dbReference type="GeneID" id="108523076"/>
<dbReference type="Proteomes" id="UP000233180">
    <property type="component" value="Unassembled WGS sequence"/>
</dbReference>
<reference evidence="2" key="3">
    <citation type="submission" date="2025-09" db="UniProtKB">
        <authorList>
            <consortium name="Ensembl"/>
        </authorList>
    </citation>
    <scope>IDENTIFICATION</scope>
</reference>
<organism evidence="2 3">
    <name type="scientific">Rhinopithecus bieti</name>
    <name type="common">Black snub-nosed monkey</name>
    <name type="synonym">Pygathrix bieti</name>
    <dbReference type="NCBI Taxonomy" id="61621"/>
    <lineage>
        <taxon>Eukaryota</taxon>
        <taxon>Metazoa</taxon>
        <taxon>Chordata</taxon>
        <taxon>Craniata</taxon>
        <taxon>Vertebrata</taxon>
        <taxon>Euteleostomi</taxon>
        <taxon>Mammalia</taxon>
        <taxon>Eutheria</taxon>
        <taxon>Euarchontoglires</taxon>
        <taxon>Primates</taxon>
        <taxon>Haplorrhini</taxon>
        <taxon>Catarrhini</taxon>
        <taxon>Cercopithecidae</taxon>
        <taxon>Colobinae</taxon>
        <taxon>Rhinopithecus</taxon>
    </lineage>
</organism>
<evidence type="ECO:0000313" key="2">
    <source>
        <dbReference type="Ensembl" id="ENSRBIP00000036963.1"/>
    </source>
</evidence>
<evidence type="ECO:0000256" key="1">
    <source>
        <dbReference type="SAM" id="MobiDB-lite"/>
    </source>
</evidence>
<protein>
    <submittedName>
        <fullName evidence="2">Tektin like 1</fullName>
    </submittedName>
</protein>
<dbReference type="Ensembl" id="ENSRBIT00000060974.1">
    <property type="protein sequence ID" value="ENSRBIP00000036963.1"/>
    <property type="gene ID" value="ENSRBIG00000042077.1"/>
</dbReference>
<dbReference type="GeneTree" id="ENSGT00390000003207"/>
<name>A0A2K6MME6_RHIBE</name>
<dbReference type="AlphaFoldDB" id="A0A2K6MME6"/>
<evidence type="ECO:0000313" key="3">
    <source>
        <dbReference type="Proteomes" id="UP000233180"/>
    </source>
</evidence>
<accession>A0AAJ7M6F1</accession>
<reference evidence="2" key="2">
    <citation type="submission" date="2025-08" db="UniProtKB">
        <authorList>
            <consortium name="Ensembl"/>
        </authorList>
    </citation>
    <scope>IDENTIFICATION</scope>
</reference>
<gene>
    <name evidence="2" type="primary">TEKTL1</name>
</gene>
<sequence length="464" mass="52821">MRVLAHPAERSQDTRIGAPAWREAAQAMSRTAHILTDRCGQEAVTMWQPKDSVLDPNVAHHLGRAAYIQPWRFRVEMLKGGSTVEKPLPGEGVTLWKGKMKPPAWYARLPLPLHRKARALQTTEVVHAHARGARLTAARLGRAQHQINGRVRQLLRQREVTDHRLSEVRKGLLINQQSVKLRGYRPKSEKTLASCRDTLNFCFKERLQAVDLMNQPLDKVLEQAGRHSWVNLSRAPTPRTQGQKTPPPDPVGTYTPECALALNEAKRLLVESKDTLVEMAKNVVDVREQQLQISDRVCASLAQKANETLELKERLNMTLGLMRGTILRCTKYNQEMYTTHGLIKGPLLKVHLETGEKLDRPLVRMYQRHVGTQLPEAARLAQGTDKLQRHITHLEKNLDELLAKHKNLTWGLNCKNIGHEVDSSVVRLRLRQRQPHVCYEQAQRLVNDWDPRTPPPRSKSSTDP</sequence>
<dbReference type="CTD" id="126402"/>
<feature type="region of interest" description="Disordered" evidence="1">
    <location>
        <begin position="232"/>
        <end position="251"/>
    </location>
</feature>
<dbReference type="InterPro" id="IPR038949">
    <property type="entry name" value="TEKTL1"/>
</dbReference>
<proteinExistence type="predicted"/>
<accession>A0A2K6MME6</accession>
<reference evidence="2 3" key="1">
    <citation type="submission" date="2016-06" db="EMBL/GenBank/DDBJ databases">
        <title>Genome of Rhinopithecus bieti.</title>
        <authorList>
            <person name="Wu"/>
            <person name="C.-I. and Zhang"/>
            <person name="Y."/>
        </authorList>
    </citation>
    <scope>NUCLEOTIDE SEQUENCE</scope>
</reference>
<keyword evidence="3" id="KW-1185">Reference proteome</keyword>
<dbReference type="PANTHER" id="PTHR35081">
    <property type="entry name" value="COILED-COIL DOMAIN-CONTAINING PROTEIN 105"/>
    <property type="match status" value="1"/>
</dbReference>
<dbReference type="PANTHER" id="PTHR35081:SF1">
    <property type="entry name" value="COILED-COIL DOMAIN-CONTAINING PROTEIN 105"/>
    <property type="match status" value="1"/>
</dbReference>